<reference evidence="2" key="3">
    <citation type="submission" date="2021-05" db="UniProtKB">
        <authorList>
            <consortium name="EnsemblPlants"/>
        </authorList>
    </citation>
    <scope>IDENTIFICATION</scope>
    <source>
        <strain evidence="2">cv. B73</strain>
    </source>
</reference>
<accession>A0A804N2D2</accession>
<dbReference type="EnsemblPlants" id="Zm00001eb129460_T001">
    <property type="protein sequence ID" value="Zm00001eb129460_P001"/>
    <property type="gene ID" value="Zm00001eb129460"/>
</dbReference>
<evidence type="ECO:0000313" key="3">
    <source>
        <dbReference type="Proteomes" id="UP000007305"/>
    </source>
</evidence>
<organism evidence="2 3">
    <name type="scientific">Zea mays</name>
    <name type="common">Maize</name>
    <dbReference type="NCBI Taxonomy" id="4577"/>
    <lineage>
        <taxon>Eukaryota</taxon>
        <taxon>Viridiplantae</taxon>
        <taxon>Streptophyta</taxon>
        <taxon>Embryophyta</taxon>
        <taxon>Tracheophyta</taxon>
        <taxon>Spermatophyta</taxon>
        <taxon>Magnoliopsida</taxon>
        <taxon>Liliopsida</taxon>
        <taxon>Poales</taxon>
        <taxon>Poaceae</taxon>
        <taxon>PACMAD clade</taxon>
        <taxon>Panicoideae</taxon>
        <taxon>Andropogonodae</taxon>
        <taxon>Andropogoneae</taxon>
        <taxon>Tripsacinae</taxon>
        <taxon>Zea</taxon>
    </lineage>
</organism>
<reference evidence="3" key="1">
    <citation type="submission" date="2015-12" db="EMBL/GenBank/DDBJ databases">
        <title>Update maize B73 reference genome by single molecule sequencing technologies.</title>
        <authorList>
            <consortium name="Maize Genome Sequencing Project"/>
            <person name="Ware D."/>
        </authorList>
    </citation>
    <scope>NUCLEOTIDE SEQUENCE [LARGE SCALE GENOMIC DNA]</scope>
    <source>
        <strain evidence="3">cv. B73</strain>
    </source>
</reference>
<evidence type="ECO:0000313" key="2">
    <source>
        <dbReference type="EnsemblPlants" id="Zm00001eb129460_P001"/>
    </source>
</evidence>
<feature type="compositionally biased region" description="Low complexity" evidence="1">
    <location>
        <begin position="71"/>
        <end position="98"/>
    </location>
</feature>
<dbReference type="AlphaFoldDB" id="A0A804N2D2"/>
<evidence type="ECO:0000256" key="1">
    <source>
        <dbReference type="SAM" id="MobiDB-lite"/>
    </source>
</evidence>
<feature type="region of interest" description="Disordered" evidence="1">
    <location>
        <begin position="60"/>
        <end position="153"/>
    </location>
</feature>
<reference evidence="2" key="2">
    <citation type="submission" date="2019-07" db="EMBL/GenBank/DDBJ databases">
        <authorList>
            <person name="Seetharam A."/>
            <person name="Woodhouse M."/>
            <person name="Cannon E."/>
        </authorList>
    </citation>
    <scope>NUCLEOTIDE SEQUENCE [LARGE SCALE GENOMIC DNA]</scope>
    <source>
        <strain evidence="2">cv. B73</strain>
    </source>
</reference>
<name>A0A804N2D2_MAIZE</name>
<dbReference type="Gramene" id="Zm00001eb129460_T001">
    <property type="protein sequence ID" value="Zm00001eb129460_P001"/>
    <property type="gene ID" value="Zm00001eb129460"/>
</dbReference>
<dbReference type="Gene3D" id="3.40.50.2000">
    <property type="entry name" value="Glycogen Phosphorylase B"/>
    <property type="match status" value="1"/>
</dbReference>
<proteinExistence type="predicted"/>
<dbReference type="SUPFAM" id="SSF53756">
    <property type="entry name" value="UDP-Glycosyltransferase/glycogen phosphorylase"/>
    <property type="match status" value="1"/>
</dbReference>
<keyword evidence="3" id="KW-1185">Reference proteome</keyword>
<dbReference type="InParanoid" id="A0A804N2D2"/>
<protein>
    <submittedName>
        <fullName evidence="2">Uncharacterized protein</fullName>
    </submittedName>
</protein>
<sequence>MLPYLDLAERLASRGHRVTFVSTPRNIARFPSVRTQAGAVDRVSYSAWWRFRCHTSTACRMLPSPPTMSLTTRWSSSGRPSTGSQRPSRSSSAPPLTRAAGDRTDASSSISSTTGPPPLPASTRFAPHIASLDGTAGGGSTPARQRKKVGVQVPRDEKDRSWFSRDAIASAVRLFMTEVESRKVFVEIAKKLQTIVSDRE</sequence>
<dbReference type="Proteomes" id="UP000007305">
    <property type="component" value="Chromosome 3"/>
</dbReference>